<keyword evidence="2" id="KW-0805">Transcription regulation</keyword>
<dbReference type="InterPro" id="IPR043425">
    <property type="entry name" value="NusG-like"/>
</dbReference>
<dbReference type="NCBIfam" id="NF006534">
    <property type="entry name" value="PRK09014.1"/>
    <property type="match status" value="1"/>
</dbReference>
<dbReference type="CDD" id="cd06091">
    <property type="entry name" value="KOW_NusG"/>
    <property type="match status" value="1"/>
</dbReference>
<protein>
    <submittedName>
        <fullName evidence="5">Antitermination protein NusG</fullName>
    </submittedName>
</protein>
<name>A0A0D0JM77_9PSED</name>
<reference evidence="5 6" key="1">
    <citation type="submission" date="2014-12" db="EMBL/GenBank/DDBJ databases">
        <title>16Stimator: statistical estimation of ribosomal gene copy numbers from draft genome assemblies.</title>
        <authorList>
            <person name="Perisin M.A."/>
            <person name="Vetter M."/>
            <person name="Gilbert J.A."/>
            <person name="Bergelson J."/>
        </authorList>
    </citation>
    <scope>NUCLEOTIDE SEQUENCE [LARGE SCALE GENOMIC DNA]</scope>
    <source>
        <strain evidence="5 6">MEJ086</strain>
    </source>
</reference>
<dbReference type="PANTHER" id="PTHR30265">
    <property type="entry name" value="RHO-INTERACTING TRANSCRIPTION TERMINATION FACTOR NUSG"/>
    <property type="match status" value="1"/>
</dbReference>
<dbReference type="InterPro" id="IPR006645">
    <property type="entry name" value="NGN-like_dom"/>
</dbReference>
<evidence type="ECO:0000256" key="1">
    <source>
        <dbReference type="ARBA" id="ARBA00022814"/>
    </source>
</evidence>
<keyword evidence="1" id="KW-0889">Transcription antitermination</keyword>
<dbReference type="SUPFAM" id="SSF82679">
    <property type="entry name" value="N-utilization substance G protein NusG, N-terminal domain"/>
    <property type="match status" value="1"/>
</dbReference>
<gene>
    <name evidence="5" type="ORF">RU08_26190</name>
</gene>
<dbReference type="Proteomes" id="UP000032068">
    <property type="component" value="Unassembled WGS sequence"/>
</dbReference>
<dbReference type="EMBL" id="JXQW01000125">
    <property type="protein sequence ID" value="KIP87846.1"/>
    <property type="molecule type" value="Genomic_DNA"/>
</dbReference>
<evidence type="ECO:0000256" key="2">
    <source>
        <dbReference type="ARBA" id="ARBA00023015"/>
    </source>
</evidence>
<dbReference type="PANTHER" id="PTHR30265:SF7">
    <property type="entry name" value="TRANSCRIPTION ANTITERMINATION PROTEIN RFAH"/>
    <property type="match status" value="1"/>
</dbReference>
<dbReference type="OrthoDB" id="9790639at2"/>
<dbReference type="InterPro" id="IPR010215">
    <property type="entry name" value="Transcription_antiterm_RfaH"/>
</dbReference>
<dbReference type="SUPFAM" id="SSF50104">
    <property type="entry name" value="Translation proteins SH3-like domain"/>
    <property type="match status" value="1"/>
</dbReference>
<dbReference type="RefSeq" id="WP_042556830.1">
    <property type="nucleotide sequence ID" value="NZ_JXQW01000125.1"/>
</dbReference>
<evidence type="ECO:0000259" key="4">
    <source>
        <dbReference type="SMART" id="SM00738"/>
    </source>
</evidence>
<dbReference type="Gene3D" id="3.30.70.940">
    <property type="entry name" value="NusG, N-terminal domain"/>
    <property type="match status" value="1"/>
</dbReference>
<evidence type="ECO:0000256" key="3">
    <source>
        <dbReference type="ARBA" id="ARBA00023163"/>
    </source>
</evidence>
<dbReference type="GO" id="GO:0031564">
    <property type="term" value="P:transcription antitermination"/>
    <property type="evidence" value="ECO:0007669"/>
    <property type="project" value="UniProtKB-KW"/>
</dbReference>
<proteinExistence type="predicted"/>
<dbReference type="NCBIfam" id="TIGR01955">
    <property type="entry name" value="RfaH"/>
    <property type="match status" value="1"/>
</dbReference>
<evidence type="ECO:0000313" key="6">
    <source>
        <dbReference type="Proteomes" id="UP000032068"/>
    </source>
</evidence>
<dbReference type="GO" id="GO:0005829">
    <property type="term" value="C:cytosol"/>
    <property type="evidence" value="ECO:0007669"/>
    <property type="project" value="TreeGrafter"/>
</dbReference>
<comment type="caution">
    <text evidence="5">The sequence shown here is derived from an EMBL/GenBank/DDBJ whole genome shotgun (WGS) entry which is preliminary data.</text>
</comment>
<dbReference type="GO" id="GO:0006354">
    <property type="term" value="P:DNA-templated transcription elongation"/>
    <property type="evidence" value="ECO:0007669"/>
    <property type="project" value="InterPro"/>
</dbReference>
<evidence type="ECO:0000313" key="5">
    <source>
        <dbReference type="EMBL" id="KIP87846.1"/>
    </source>
</evidence>
<organism evidence="5 6">
    <name type="scientific">Pseudomonas fulva</name>
    <dbReference type="NCBI Taxonomy" id="47880"/>
    <lineage>
        <taxon>Bacteria</taxon>
        <taxon>Pseudomonadati</taxon>
        <taxon>Pseudomonadota</taxon>
        <taxon>Gammaproteobacteria</taxon>
        <taxon>Pseudomonadales</taxon>
        <taxon>Pseudomonadaceae</taxon>
        <taxon>Pseudomonas</taxon>
    </lineage>
</organism>
<dbReference type="InterPro" id="IPR036735">
    <property type="entry name" value="NGN_dom_sf"/>
</dbReference>
<keyword evidence="3" id="KW-0804">Transcription</keyword>
<dbReference type="SMART" id="SM00738">
    <property type="entry name" value="NGN"/>
    <property type="match status" value="1"/>
</dbReference>
<dbReference type="Pfam" id="PF02357">
    <property type="entry name" value="NusG"/>
    <property type="match status" value="1"/>
</dbReference>
<dbReference type="CDD" id="cd09892">
    <property type="entry name" value="NGN_SP_RfaH"/>
    <property type="match status" value="1"/>
</dbReference>
<dbReference type="InterPro" id="IPR008991">
    <property type="entry name" value="Translation_prot_SH3-like_sf"/>
</dbReference>
<accession>A0A0D0JM77</accession>
<feature type="domain" description="NusG-like N-terminal" evidence="4">
    <location>
        <begin position="9"/>
        <end position="107"/>
    </location>
</feature>
<dbReference type="AlphaFoldDB" id="A0A0D0JM77"/>
<sequence>MSIDVKFSEAAWYLIQCKPRHDDKAWEHLNRQGFECFCPRTRTQATRAGKRVQITQPLFPGYLFLHMQEQGNWAALRSTRGVSRVVAFCGVPCRIDDSIIEQLKARSLQSVQAKALTAGDRVHINSGPLADMDAIFLAMDGEQRVMLLLRLLNREKRIKVPLSQLSILQA</sequence>